<dbReference type="EMBL" id="CP017241">
    <property type="protein sequence ID" value="APO74853.1"/>
    <property type="molecule type" value="Genomic_DNA"/>
</dbReference>
<evidence type="ECO:0000313" key="2">
    <source>
        <dbReference type="Proteomes" id="UP000185109"/>
    </source>
</evidence>
<proteinExistence type="predicted"/>
<name>A0A1L5P401_RHIET</name>
<protein>
    <submittedName>
        <fullName evidence="1">Uncharacterized protein</fullName>
    </submittedName>
</protein>
<reference evidence="1 2" key="1">
    <citation type="submission" date="2016-09" db="EMBL/GenBank/DDBJ databases">
        <title>The complete genome sequences of Rhizobium gallicum, symbiovars gallicum and phaseoli, symbionts associated to common bean (Phaseolus vulgaris).</title>
        <authorList>
            <person name="Bustos P."/>
            <person name="Santamaria R.I."/>
            <person name="Perez-Carrascal O.M."/>
            <person name="Juarez S."/>
            <person name="Lozano L."/>
            <person name="Martinez-Flores I."/>
            <person name="Martinez-Romero E."/>
            <person name="Cevallos M."/>
            <person name="Romero D."/>
            <person name="Davila G."/>
            <person name="Gonzalez V."/>
        </authorList>
    </citation>
    <scope>NUCLEOTIDE SEQUENCE [LARGE SCALE GENOMIC DNA]</scope>
    <source>
        <strain evidence="1 2">8C-3</strain>
    </source>
</reference>
<dbReference type="Proteomes" id="UP000185109">
    <property type="component" value="Chromosome"/>
</dbReference>
<organism evidence="1 2">
    <name type="scientific">Rhizobium etli 8C-3</name>
    <dbReference type="NCBI Taxonomy" id="538025"/>
    <lineage>
        <taxon>Bacteria</taxon>
        <taxon>Pseudomonadati</taxon>
        <taxon>Pseudomonadota</taxon>
        <taxon>Alphaproteobacteria</taxon>
        <taxon>Hyphomicrobiales</taxon>
        <taxon>Rhizobiaceae</taxon>
        <taxon>Rhizobium/Agrobacterium group</taxon>
        <taxon>Rhizobium</taxon>
    </lineage>
</organism>
<gene>
    <name evidence="1" type="ORF">AM571_CH02042</name>
</gene>
<evidence type="ECO:0000313" key="1">
    <source>
        <dbReference type="EMBL" id="APO74853.1"/>
    </source>
</evidence>
<accession>A0A1L5P401</accession>
<dbReference type="AlphaFoldDB" id="A0A1L5P401"/>
<sequence>MKDKEATAGFSGARKLLQSYIAVVVVSLLGEQLDPLSDTVSSFQSTTGSL</sequence>